<reference evidence="2 3" key="1">
    <citation type="submission" date="2016-02" db="EMBL/GenBank/DDBJ databases">
        <title>Genome analysis of coral dinoflagellate symbionts highlights evolutionary adaptations to a symbiotic lifestyle.</title>
        <authorList>
            <person name="Aranda M."/>
            <person name="Li Y."/>
            <person name="Liew Y.J."/>
            <person name="Baumgarten S."/>
            <person name="Simakov O."/>
            <person name="Wilson M."/>
            <person name="Piel J."/>
            <person name="Ashoor H."/>
            <person name="Bougouffa S."/>
            <person name="Bajic V.B."/>
            <person name="Ryu T."/>
            <person name="Ravasi T."/>
            <person name="Bayer T."/>
            <person name="Micklem G."/>
            <person name="Kim H."/>
            <person name="Bhak J."/>
            <person name="Lajeunesse T.C."/>
            <person name="Voolstra C.R."/>
        </authorList>
    </citation>
    <scope>NUCLEOTIDE SEQUENCE [LARGE SCALE GENOMIC DNA]</scope>
    <source>
        <strain evidence="2 3">CCMP2467</strain>
    </source>
</reference>
<keyword evidence="3" id="KW-1185">Reference proteome</keyword>
<proteinExistence type="predicted"/>
<feature type="compositionally biased region" description="Gly residues" evidence="1">
    <location>
        <begin position="1"/>
        <end position="10"/>
    </location>
</feature>
<feature type="region of interest" description="Disordered" evidence="1">
    <location>
        <begin position="1"/>
        <end position="26"/>
    </location>
</feature>
<accession>A0A1Q9EJH3</accession>
<organism evidence="2 3">
    <name type="scientific">Symbiodinium microadriaticum</name>
    <name type="common">Dinoflagellate</name>
    <name type="synonym">Zooxanthella microadriatica</name>
    <dbReference type="NCBI Taxonomy" id="2951"/>
    <lineage>
        <taxon>Eukaryota</taxon>
        <taxon>Sar</taxon>
        <taxon>Alveolata</taxon>
        <taxon>Dinophyceae</taxon>
        <taxon>Suessiales</taxon>
        <taxon>Symbiodiniaceae</taxon>
        <taxon>Symbiodinium</taxon>
    </lineage>
</organism>
<dbReference type="EMBL" id="LSRX01000137">
    <property type="protein sequence ID" value="OLQ07518.1"/>
    <property type="molecule type" value="Genomic_DNA"/>
</dbReference>
<protein>
    <submittedName>
        <fullName evidence="2">Uncharacterized protein</fullName>
    </submittedName>
</protein>
<dbReference type="Proteomes" id="UP000186817">
    <property type="component" value="Unassembled WGS sequence"/>
</dbReference>
<evidence type="ECO:0000256" key="1">
    <source>
        <dbReference type="SAM" id="MobiDB-lite"/>
    </source>
</evidence>
<gene>
    <name evidence="2" type="ORF">AK812_SmicGene9128</name>
</gene>
<sequence>MSVRELGGGAEGRRIGNSGSPELDSSTADAHWRMIGIKFDGSGAREELDRTWSQGDLERPFLVATGSSSFPEQVARGRIWGVVVRRRVRRTPNPDFDLVVTSSTSEEEPWPLAVSLFVGFLAHKASRGLPGGLNLIEMLSDAVLQDKAWIAAVTCFMFDAMTRRVFLMVLVAAALRGVCDQLAVFLSVRLRPTMRLKVQRGAKGIDEIWSMAKSGSISADVAVNITQLLLEKEKEMALMAKDHDNALALMVAQKDSELALKDKDLDSAQKDLLRVEGEKLQAASRYAAILCNRFLVETGVRKFEPTFTLSRSYNKFSQTYLLSNSSKAPSLKPDAATKLQELQQVTGTSVDPRHVATELAGLVHQLSKEIHYVQNTEETGYLVGGSEPTASATAIAVCFLQAQKLLEMNVTFVGAGHSKLAVLSGGNVTSPWIDGATCL</sequence>
<evidence type="ECO:0000313" key="2">
    <source>
        <dbReference type="EMBL" id="OLQ07518.1"/>
    </source>
</evidence>
<feature type="compositionally biased region" description="Polar residues" evidence="1">
    <location>
        <begin position="17"/>
        <end position="26"/>
    </location>
</feature>
<dbReference type="OrthoDB" id="10279369at2759"/>
<comment type="caution">
    <text evidence="2">The sequence shown here is derived from an EMBL/GenBank/DDBJ whole genome shotgun (WGS) entry which is preliminary data.</text>
</comment>
<name>A0A1Q9EJH3_SYMMI</name>
<evidence type="ECO:0000313" key="3">
    <source>
        <dbReference type="Proteomes" id="UP000186817"/>
    </source>
</evidence>
<dbReference type="AlphaFoldDB" id="A0A1Q9EJH3"/>